<gene>
    <name evidence="1" type="ORF">CYXG_00104</name>
</gene>
<dbReference type="EMBL" id="HQ316583">
    <property type="protein sequence ID" value="AGG54168.1"/>
    <property type="molecule type" value="Genomic_DNA"/>
</dbReference>
<dbReference type="RefSeq" id="YP_007677293.1">
    <property type="nucleotide sequence ID" value="NC_020875.1"/>
</dbReference>
<protein>
    <submittedName>
        <fullName evidence="1">Uncharacterized protein</fullName>
    </submittedName>
</protein>
<dbReference type="PROSITE" id="PS51354">
    <property type="entry name" value="GLUTAREDOXIN_2"/>
    <property type="match status" value="1"/>
</dbReference>
<proteinExistence type="predicted"/>
<sequence>MYTAVIYSNGSQECERVASLLKSLGGEFLEYKLNQHFTQRAFEAEFGKGTPYPQVSIGAKHIGDLKETLNYCKEKGMFV</sequence>
<dbReference type="Gene3D" id="3.40.30.10">
    <property type="entry name" value="Glutaredoxin"/>
    <property type="match status" value="1"/>
</dbReference>
<accession>M1U2K4</accession>
<dbReference type="KEGG" id="vg:15013526"/>
<dbReference type="GeneID" id="15013526"/>
<reference evidence="1 2" key="1">
    <citation type="submission" date="2010-03" db="EMBL/GenBank/DDBJ databases">
        <title>The Genome Sequence of Cyanophage S-SSM4.</title>
        <authorList>
            <consortium name="The Broad Institute Genome Sequencing Platform"/>
            <person name="Henn M.R."/>
            <person name="Sullivan M.S."/>
            <person name="Osburne M.S."/>
            <person name="Levin J."/>
            <person name="Malboeuf C."/>
            <person name="Casali M."/>
            <person name="Russ C."/>
            <person name="Lennon N."/>
            <person name="Erlich R."/>
            <person name="Young S.K."/>
            <person name="Koehrsen M."/>
            <person name="Yandava C."/>
            <person name="Zeng Q."/>
            <person name="Alvarado L."/>
            <person name="Anderson S."/>
            <person name="Berlin A."/>
            <person name="Borenstein D."/>
            <person name="Chen Z."/>
            <person name="Engels R."/>
            <person name="Freedman E."/>
            <person name="Gellesch M."/>
            <person name="Goldberg J."/>
            <person name="Green L."/>
            <person name="Griggs A."/>
            <person name="Gujja S."/>
            <person name="Heiman D."/>
            <person name="Hepburn T."/>
            <person name="Howarth C."/>
            <person name="Jen D."/>
            <person name="Larson L."/>
            <person name="Lewis B."/>
            <person name="Mehta T."/>
            <person name="Park D."/>
            <person name="Pearson M."/>
            <person name="Roberts A."/>
            <person name="Ryan E."/>
            <person name="Saif S."/>
            <person name="Shea T."/>
            <person name="Shenoy N."/>
            <person name="Sisk P."/>
            <person name="Stolte C."/>
            <person name="Sykes S."/>
            <person name="Walk T."/>
            <person name="White J."/>
            <person name="Yu Q."/>
            <person name="Coleman M.L."/>
            <person name="Huang K.H."/>
            <person name="Weigele P.R."/>
            <person name="DeFrancesco A.S."/>
            <person name="Kern S.E."/>
            <person name="Thompson L.R."/>
            <person name="Fu R."/>
            <person name="Hombeck B."/>
            <person name="Chisholm S.W."/>
            <person name="Haas B."/>
            <person name="Nusbaum C."/>
            <person name="Galagan J."/>
            <person name="Birren B."/>
        </authorList>
    </citation>
    <scope>NUCLEOTIDE SEQUENCE [LARGE SCALE GENOMIC DNA]</scope>
    <source>
        <strain evidence="1 2">S-SSM4</strain>
    </source>
</reference>
<dbReference type="OrthoDB" id="19294at10239"/>
<dbReference type="Proteomes" id="UP000203282">
    <property type="component" value="Segment"/>
</dbReference>
<organism evidence="1 2">
    <name type="scientific">Synechococcus phage S-SSM4</name>
    <dbReference type="NCBI Taxonomy" id="536466"/>
    <lineage>
        <taxon>Viruses</taxon>
        <taxon>Duplodnaviria</taxon>
        <taxon>Heunggongvirae</taxon>
        <taxon>Uroviricota</taxon>
        <taxon>Caudoviricetes</taxon>
        <taxon>Pantevenvirales</taxon>
        <taxon>Kyanoviridae</taxon>
        <taxon>Greenvirus</taxon>
        <taxon>Greenvirus ssm4</taxon>
    </lineage>
</organism>
<name>M1U2K4_9CAUD</name>
<dbReference type="SUPFAM" id="SSF52833">
    <property type="entry name" value="Thioredoxin-like"/>
    <property type="match status" value="1"/>
</dbReference>
<dbReference type="InterPro" id="IPR036249">
    <property type="entry name" value="Thioredoxin-like_sf"/>
</dbReference>
<evidence type="ECO:0000313" key="1">
    <source>
        <dbReference type="EMBL" id="AGG54168.1"/>
    </source>
</evidence>
<keyword evidence="2" id="KW-1185">Reference proteome</keyword>
<evidence type="ECO:0000313" key="2">
    <source>
        <dbReference type="Proteomes" id="UP000203282"/>
    </source>
</evidence>